<dbReference type="OrthoDB" id="9790530at2"/>
<evidence type="ECO:0000313" key="3">
    <source>
        <dbReference type="Proteomes" id="UP000319756"/>
    </source>
</evidence>
<dbReference type="InterPro" id="IPR011990">
    <property type="entry name" value="TPR-like_helical_dom_sf"/>
</dbReference>
<feature type="domain" description="YprB ribonuclease H-like" evidence="1">
    <location>
        <begin position="99"/>
        <end position="269"/>
    </location>
</feature>
<sequence>MDIQKKLQRLKPHINRSQPEEVPVAEPDISEKEWRDVQGEVLTFEEGYAVRRRKRYAISHNHGCHAFKELGNIIDVWKETGVEDHPLAPGRDQEAEDLLFLDTETTGLSHGAGNMIFMIGTARLSGKEIIVDQYFLPGPEHEIAFYHHFLRDKTSLHALVTYNGKAFDWPQLKTRHTLLRETLPSLPAFGHFDLLHASRRLFKHELASCKLGNVEEGILGLSREEDTPGYLAPMYYQDFLSVGDPSIVEGVFQHNEQDLLSLITLYIELSHRVLSGGGTSEEAYEIARWWRDTKHYTRALEAYGEVNEQSDCYEQALYERGHLLKKTNRHADSIALFQKVFEMQGDLAPNAAEALAIWYEHHKKDYGRAYHYSKRGQCYQNQLRSSVREAKNDAWEHRLQRLRRKLGNEVSFPG</sequence>
<dbReference type="SUPFAM" id="SSF48452">
    <property type="entry name" value="TPR-like"/>
    <property type="match status" value="1"/>
</dbReference>
<dbReference type="InterPro" id="IPR012337">
    <property type="entry name" value="RNaseH-like_sf"/>
</dbReference>
<dbReference type="Gene3D" id="1.25.40.10">
    <property type="entry name" value="Tetratricopeptide repeat domain"/>
    <property type="match status" value="1"/>
</dbReference>
<dbReference type="GO" id="GO:0003676">
    <property type="term" value="F:nucleic acid binding"/>
    <property type="evidence" value="ECO:0007669"/>
    <property type="project" value="InterPro"/>
</dbReference>
<organism evidence="2 3">
    <name type="scientific">Salicibibacter halophilus</name>
    <dbReference type="NCBI Taxonomy" id="2502791"/>
    <lineage>
        <taxon>Bacteria</taxon>
        <taxon>Bacillati</taxon>
        <taxon>Bacillota</taxon>
        <taxon>Bacilli</taxon>
        <taxon>Bacillales</taxon>
        <taxon>Bacillaceae</taxon>
        <taxon>Salicibibacter</taxon>
    </lineage>
</organism>
<reference evidence="3" key="1">
    <citation type="submission" date="2019-01" db="EMBL/GenBank/DDBJ databases">
        <title>Genomic analysis of Salicibibacter sp. NKC3-5.</title>
        <authorList>
            <person name="Oh Y.J."/>
        </authorList>
    </citation>
    <scope>NUCLEOTIDE SEQUENCE [LARGE SCALE GENOMIC DNA]</scope>
    <source>
        <strain evidence="3">NKC3-5</strain>
    </source>
</reference>
<dbReference type="Gene3D" id="3.30.420.10">
    <property type="entry name" value="Ribonuclease H-like superfamily/Ribonuclease H"/>
    <property type="match status" value="1"/>
</dbReference>
<protein>
    <recommendedName>
        <fullName evidence="1">YprB ribonuclease H-like domain-containing protein</fullName>
    </recommendedName>
</protein>
<dbReference type="Proteomes" id="UP000319756">
    <property type="component" value="Chromosome"/>
</dbReference>
<dbReference type="RefSeq" id="WP_142086790.1">
    <property type="nucleotide sequence ID" value="NZ_CP035485.1"/>
</dbReference>
<keyword evidence="3" id="KW-1185">Reference proteome</keyword>
<proteinExistence type="predicted"/>
<accession>A0A514LDW1</accession>
<gene>
    <name evidence="2" type="ORF">EPH95_01700</name>
</gene>
<dbReference type="InterPro" id="IPR038720">
    <property type="entry name" value="YprB_RNase_H-like_dom"/>
</dbReference>
<dbReference type="InterPro" id="IPR036397">
    <property type="entry name" value="RNaseH_sf"/>
</dbReference>
<dbReference type="KEGG" id="sale:EPH95_01700"/>
<evidence type="ECO:0000259" key="1">
    <source>
        <dbReference type="Pfam" id="PF13482"/>
    </source>
</evidence>
<dbReference type="AlphaFoldDB" id="A0A514LDW1"/>
<dbReference type="SUPFAM" id="SSF53098">
    <property type="entry name" value="Ribonuclease H-like"/>
    <property type="match status" value="1"/>
</dbReference>
<name>A0A514LDW1_9BACI</name>
<evidence type="ECO:0000313" key="2">
    <source>
        <dbReference type="EMBL" id="QDI90046.1"/>
    </source>
</evidence>
<dbReference type="PANTHER" id="PTHR38462">
    <property type="entry name" value="EXONUCLEASE-LIKE PROTEIN"/>
    <property type="match status" value="1"/>
</dbReference>
<dbReference type="Pfam" id="PF13482">
    <property type="entry name" value="RNase_H_2"/>
    <property type="match status" value="1"/>
</dbReference>
<dbReference type="PANTHER" id="PTHR38462:SF1">
    <property type="entry name" value="YPRB RIBONUCLEASE H-LIKE DOMAIN-CONTAINING PROTEIN"/>
    <property type="match status" value="1"/>
</dbReference>
<dbReference type="EMBL" id="CP035485">
    <property type="protein sequence ID" value="QDI90046.1"/>
    <property type="molecule type" value="Genomic_DNA"/>
</dbReference>